<keyword evidence="4 16" id="KW-0812">Transmembrane</keyword>
<dbReference type="PANTHER" id="PTHR30474">
    <property type="entry name" value="CELL CYCLE PROTEIN"/>
    <property type="match status" value="1"/>
</dbReference>
<feature type="transmembrane region" description="Helical" evidence="16">
    <location>
        <begin position="95"/>
        <end position="113"/>
    </location>
</feature>
<evidence type="ECO:0000256" key="8">
    <source>
        <dbReference type="ARBA" id="ARBA00023136"/>
    </source>
</evidence>
<feature type="transmembrane region" description="Helical" evidence="16">
    <location>
        <begin position="350"/>
        <end position="372"/>
    </location>
</feature>
<dbReference type="EMBL" id="QWGB01000009">
    <property type="protein sequence ID" value="RIJ21404.1"/>
    <property type="molecule type" value="Genomic_DNA"/>
</dbReference>
<feature type="transmembrane region" description="Helical" evidence="16">
    <location>
        <begin position="69"/>
        <end position="89"/>
    </location>
</feature>
<evidence type="ECO:0000256" key="16">
    <source>
        <dbReference type="SAM" id="Phobius"/>
    </source>
</evidence>
<keyword evidence="3" id="KW-0808">Transferase</keyword>
<comment type="similarity">
    <text evidence="11">Belongs to the SEDS family. FtsW subfamily.</text>
</comment>
<dbReference type="PANTHER" id="PTHR30474:SF2">
    <property type="entry name" value="PEPTIDOGLYCAN GLYCOSYLTRANSFERASE FTSW-RELATED"/>
    <property type="match status" value="1"/>
</dbReference>
<dbReference type="GO" id="GO:0009252">
    <property type="term" value="P:peptidoglycan biosynthetic process"/>
    <property type="evidence" value="ECO:0007669"/>
    <property type="project" value="UniProtKB-KW"/>
</dbReference>
<gene>
    <name evidence="17" type="ORF">D1224_13915</name>
</gene>
<evidence type="ECO:0000256" key="14">
    <source>
        <dbReference type="ARBA" id="ARBA00044770"/>
    </source>
</evidence>
<name>A0A399QT31_9PROT</name>
<evidence type="ECO:0000313" key="17">
    <source>
        <dbReference type="EMBL" id="RIJ21404.1"/>
    </source>
</evidence>
<evidence type="ECO:0000256" key="7">
    <source>
        <dbReference type="ARBA" id="ARBA00022989"/>
    </source>
</evidence>
<evidence type="ECO:0000256" key="4">
    <source>
        <dbReference type="ARBA" id="ARBA00022692"/>
    </source>
</evidence>
<evidence type="ECO:0000256" key="10">
    <source>
        <dbReference type="ARBA" id="ARBA00033270"/>
    </source>
</evidence>
<dbReference type="EC" id="2.4.99.28" evidence="14"/>
<evidence type="ECO:0000313" key="18">
    <source>
        <dbReference type="Proteomes" id="UP000265431"/>
    </source>
</evidence>
<evidence type="ECO:0000256" key="12">
    <source>
        <dbReference type="ARBA" id="ARBA00041185"/>
    </source>
</evidence>
<dbReference type="RefSeq" id="WP_119380556.1">
    <property type="nucleotide sequence ID" value="NZ_QWGB01000009.1"/>
</dbReference>
<comment type="caution">
    <text evidence="17">The sequence shown here is derived from an EMBL/GenBank/DDBJ whole genome shotgun (WGS) entry which is preliminary data.</text>
</comment>
<sequence length="384" mass="41259">MTVSVGSTVIVPRSERSIITEWRLSVDWRIMAASFTLLGLGLMLSLAAGPPAAERLGFSDPYHFVKRHCIYAAGASVVLIGSSMLTRVWVRRLSALAFAVSLVLLAAIMLVGHEAKGAERWVSIGGFTLQPSEFVKPVLIVLIGWLLAQRRLFPDGPWAVVALVFYVVVLGLLLLQPDVGQSALITAAFIATFFVSGLPWRWAAAFFTGGVTLSGALYALLPHVRYRVNSFINPSEYDTYQIDKASEAISRGGLLGAGPGEGTVKSSLPDAHTDFIYAVLGEEFGYVAALLVIGLYGYICWRGLRAASRVHDPYPRAAASGLFTLFALQAAINIAVNVSLIPPKGMTLPFISYGGSSMLGIALTLGLALALIRRQSLGNRERYG</sequence>
<keyword evidence="6" id="KW-0573">Peptidoglycan synthesis</keyword>
<dbReference type="GO" id="GO:0032153">
    <property type="term" value="C:cell division site"/>
    <property type="evidence" value="ECO:0007669"/>
    <property type="project" value="TreeGrafter"/>
</dbReference>
<dbReference type="InterPro" id="IPR001182">
    <property type="entry name" value="FtsW/RodA"/>
</dbReference>
<feature type="transmembrane region" description="Helical" evidence="16">
    <location>
        <begin position="284"/>
        <end position="304"/>
    </location>
</feature>
<feature type="transmembrane region" description="Helical" evidence="16">
    <location>
        <begin position="30"/>
        <end position="48"/>
    </location>
</feature>
<dbReference type="OrthoDB" id="9768187at2"/>
<proteinExistence type="inferred from homology"/>
<dbReference type="GO" id="GO:0008360">
    <property type="term" value="P:regulation of cell shape"/>
    <property type="evidence" value="ECO:0007669"/>
    <property type="project" value="UniProtKB-KW"/>
</dbReference>
<dbReference type="Proteomes" id="UP000265431">
    <property type="component" value="Unassembled WGS sequence"/>
</dbReference>
<feature type="transmembrane region" description="Helical" evidence="16">
    <location>
        <begin position="182"/>
        <end position="202"/>
    </location>
</feature>
<comment type="subcellular location">
    <subcellularLocation>
        <location evidence="1">Membrane</location>
        <topology evidence="1">Multi-pass membrane protein</topology>
    </subcellularLocation>
</comment>
<dbReference type="GO" id="GO:0005886">
    <property type="term" value="C:plasma membrane"/>
    <property type="evidence" value="ECO:0007669"/>
    <property type="project" value="TreeGrafter"/>
</dbReference>
<feature type="transmembrane region" description="Helical" evidence="16">
    <location>
        <begin position="158"/>
        <end position="175"/>
    </location>
</feature>
<dbReference type="GO" id="GO:0008955">
    <property type="term" value="F:peptidoglycan glycosyltransferase activity"/>
    <property type="evidence" value="ECO:0007669"/>
    <property type="project" value="UniProtKB-EC"/>
</dbReference>
<evidence type="ECO:0000256" key="1">
    <source>
        <dbReference type="ARBA" id="ARBA00004141"/>
    </source>
</evidence>
<dbReference type="GO" id="GO:0015648">
    <property type="term" value="F:lipid-linked peptidoglycan transporter activity"/>
    <property type="evidence" value="ECO:0007669"/>
    <property type="project" value="TreeGrafter"/>
</dbReference>
<evidence type="ECO:0000256" key="13">
    <source>
        <dbReference type="ARBA" id="ARBA00041418"/>
    </source>
</evidence>
<feature type="transmembrane region" description="Helical" evidence="16">
    <location>
        <begin position="134"/>
        <end position="152"/>
    </location>
</feature>
<evidence type="ECO:0000256" key="9">
    <source>
        <dbReference type="ARBA" id="ARBA00032370"/>
    </source>
</evidence>
<feature type="transmembrane region" description="Helical" evidence="16">
    <location>
        <begin position="316"/>
        <end position="338"/>
    </location>
</feature>
<keyword evidence="18" id="KW-1185">Reference proteome</keyword>
<dbReference type="Pfam" id="PF01098">
    <property type="entry name" value="FTSW_RODA_SPOVE"/>
    <property type="match status" value="1"/>
</dbReference>
<evidence type="ECO:0000256" key="11">
    <source>
        <dbReference type="ARBA" id="ARBA00038053"/>
    </source>
</evidence>
<evidence type="ECO:0000256" key="2">
    <source>
        <dbReference type="ARBA" id="ARBA00022676"/>
    </source>
</evidence>
<evidence type="ECO:0000256" key="15">
    <source>
        <dbReference type="ARBA" id="ARBA00049902"/>
    </source>
</evidence>
<keyword evidence="8 16" id="KW-0472">Membrane</keyword>
<evidence type="ECO:0000256" key="5">
    <source>
        <dbReference type="ARBA" id="ARBA00022960"/>
    </source>
</evidence>
<keyword evidence="2" id="KW-0328">Glycosyltransferase</keyword>
<keyword evidence="17" id="KW-0132">Cell division</keyword>
<dbReference type="AlphaFoldDB" id="A0A399QT31"/>
<evidence type="ECO:0000256" key="3">
    <source>
        <dbReference type="ARBA" id="ARBA00022679"/>
    </source>
</evidence>
<keyword evidence="5" id="KW-0133">Cell shape</keyword>
<dbReference type="GO" id="GO:0051301">
    <property type="term" value="P:cell division"/>
    <property type="evidence" value="ECO:0007669"/>
    <property type="project" value="UniProtKB-KW"/>
</dbReference>
<comment type="catalytic activity">
    <reaction evidence="15">
        <text>[GlcNAc-(1-&gt;4)-Mur2Ac(oyl-L-Ala-gamma-D-Glu-L-Lys-D-Ala-D-Ala)](n)-di-trans,octa-cis-undecaprenyl diphosphate + beta-D-GlcNAc-(1-&gt;4)-Mur2Ac(oyl-L-Ala-gamma-D-Glu-L-Lys-D-Ala-D-Ala)-di-trans,octa-cis-undecaprenyl diphosphate = [GlcNAc-(1-&gt;4)-Mur2Ac(oyl-L-Ala-gamma-D-Glu-L-Lys-D-Ala-D-Ala)](n+1)-di-trans,octa-cis-undecaprenyl diphosphate + di-trans,octa-cis-undecaprenyl diphosphate + H(+)</text>
        <dbReference type="Rhea" id="RHEA:23708"/>
        <dbReference type="Rhea" id="RHEA-COMP:9602"/>
        <dbReference type="Rhea" id="RHEA-COMP:9603"/>
        <dbReference type="ChEBI" id="CHEBI:15378"/>
        <dbReference type="ChEBI" id="CHEBI:58405"/>
        <dbReference type="ChEBI" id="CHEBI:60033"/>
        <dbReference type="ChEBI" id="CHEBI:78435"/>
        <dbReference type="EC" id="2.4.99.28"/>
    </reaction>
</comment>
<keyword evidence="17" id="KW-0131">Cell cycle</keyword>
<organism evidence="17 18">
    <name type="scientific">Henriciella barbarensis</name>
    <dbReference type="NCBI Taxonomy" id="86342"/>
    <lineage>
        <taxon>Bacteria</taxon>
        <taxon>Pseudomonadati</taxon>
        <taxon>Pseudomonadota</taxon>
        <taxon>Alphaproteobacteria</taxon>
        <taxon>Hyphomonadales</taxon>
        <taxon>Hyphomonadaceae</taxon>
        <taxon>Henriciella</taxon>
    </lineage>
</organism>
<keyword evidence="7 16" id="KW-1133">Transmembrane helix</keyword>
<protein>
    <recommendedName>
        <fullName evidence="12">Probable peptidoglycan glycosyltransferase FtsW</fullName>
        <ecNumber evidence="14">2.4.99.28</ecNumber>
    </recommendedName>
    <alternativeName>
        <fullName evidence="13">Cell division protein FtsW</fullName>
    </alternativeName>
    <alternativeName>
        <fullName evidence="10">Cell wall polymerase</fullName>
    </alternativeName>
    <alternativeName>
        <fullName evidence="9">Peptidoglycan polymerase</fullName>
    </alternativeName>
</protein>
<reference evidence="17 18" key="1">
    <citation type="submission" date="2018-08" db="EMBL/GenBank/DDBJ databases">
        <title>Henriciella mobilis sp. nov., isolated from seawater.</title>
        <authorList>
            <person name="Cheng H."/>
            <person name="Wu Y.-H."/>
            <person name="Xu X.-W."/>
            <person name="Guo L.-L."/>
        </authorList>
    </citation>
    <scope>NUCLEOTIDE SEQUENCE [LARGE SCALE GENOMIC DNA]</scope>
    <source>
        <strain evidence="17 18">CCUG66934</strain>
    </source>
</reference>
<accession>A0A399QT31</accession>
<evidence type="ECO:0000256" key="6">
    <source>
        <dbReference type="ARBA" id="ARBA00022984"/>
    </source>
</evidence>